<keyword evidence="20" id="KW-1185">Reference proteome</keyword>
<dbReference type="AlphaFoldDB" id="A0A7L4HD81"/>
<sequence length="554" mass="59272">GGGGRSVPGDCQGAQYPTHPLAPDAEKTPDYWNKGARRRLESALASHPVARRAKNIILFVGDGMGLPTMSAARIYKGQLAGGSGEESVLAMETFPHVALAKTYTIDRQVPDSAGTGTAYLCGVKANAKTLGLSGAAVYGKCRTTFGNEVDSILHRARLAGKSVGIVTTTRVQHASPGAAYAHSASRSWYTDADMPKEALRDGCKDIAYQLVHNTDINVILGGGRMYMTPKRTADPEYPEDPAQNGTRKDGLNLIAEWLSAKQGARYVWDKKGLDAVEDDSVSHLMGLFEPKDMRYELNRNASTDPSIVEMTEKAIRILRRNPSGFFLFVEDEIDHGHHSGRAKQALMEAVMLDRAVARAGELTSPSDTLTVVTADHSHVFTFGGNTLRGTSIFGLAPKKAKDKRAYTSILYGNGPGYSIRDGRRPAASLPAAGRSLSPHPCDAQGSLMPPAPFLLLPPAEDKDYRQQAAVPLETETHSGEDVVVLAQGPMAHLFHGVQEQHYIAHAMAYAACLEPYAAEPGCGAARRASHGTQCSPQPLVALLALCVAAYMVGG</sequence>
<evidence type="ECO:0000256" key="15">
    <source>
        <dbReference type="PIRSR" id="PIRSR601952-2"/>
    </source>
</evidence>
<evidence type="ECO:0000256" key="6">
    <source>
        <dbReference type="ARBA" id="ARBA00022622"/>
    </source>
</evidence>
<keyword evidence="6" id="KW-0336">GPI-anchor</keyword>
<dbReference type="EC" id="3.1.3.1" evidence="4 17"/>
<dbReference type="InterPro" id="IPR017850">
    <property type="entry name" value="Alkaline_phosphatase_core_sf"/>
</dbReference>
<comment type="caution">
    <text evidence="19">The sequence shown here is derived from an EMBL/GenBank/DDBJ whole genome shotgun (WGS) entry which is preliminary data.</text>
</comment>
<dbReference type="PANTHER" id="PTHR11596">
    <property type="entry name" value="ALKALINE PHOSPHATASE"/>
    <property type="match status" value="1"/>
</dbReference>
<keyword evidence="12" id="KW-0325">Glycoprotein</keyword>
<evidence type="ECO:0000256" key="16">
    <source>
        <dbReference type="RuleBase" id="RU003946"/>
    </source>
</evidence>
<dbReference type="Pfam" id="PF00245">
    <property type="entry name" value="Alk_phosphatase"/>
    <property type="match status" value="1"/>
</dbReference>
<evidence type="ECO:0000256" key="1">
    <source>
        <dbReference type="ARBA" id="ARBA00004609"/>
    </source>
</evidence>
<dbReference type="GO" id="GO:0046872">
    <property type="term" value="F:metal ion binding"/>
    <property type="evidence" value="ECO:0007669"/>
    <property type="project" value="UniProtKB-KW"/>
</dbReference>
<feature type="binding site" evidence="15">
    <location>
        <position position="338"/>
    </location>
    <ligand>
        <name>Zn(2+)</name>
        <dbReference type="ChEBI" id="CHEBI:29105"/>
        <label>2</label>
    </ligand>
</feature>
<feature type="binding site" evidence="15">
    <location>
        <position position="376"/>
    </location>
    <ligand>
        <name>Zn(2+)</name>
        <dbReference type="ChEBI" id="CHEBI:29105"/>
        <label>2</label>
    </ligand>
</feature>
<evidence type="ECO:0000256" key="4">
    <source>
        <dbReference type="ARBA" id="ARBA00012647"/>
    </source>
</evidence>
<comment type="similarity">
    <text evidence="2 16">Belongs to the alkaline phosphatase family.</text>
</comment>
<keyword evidence="8 17" id="KW-0378">Hydrolase</keyword>
<keyword evidence="10 15" id="KW-0460">Magnesium</keyword>
<dbReference type="GO" id="GO:0004035">
    <property type="term" value="F:alkaline phosphatase activity"/>
    <property type="evidence" value="ECO:0007669"/>
    <property type="project" value="UniProtKB-EC"/>
</dbReference>
<comment type="subcellular location">
    <subcellularLocation>
        <location evidence="1">Cell membrane</location>
        <topology evidence="1">Lipid-anchor</topology>
        <topology evidence="1">GPI-anchor</topology>
    </subcellularLocation>
</comment>
<accession>A0A7L4HD81</accession>
<dbReference type="Proteomes" id="UP000584326">
    <property type="component" value="Unassembled WGS sequence"/>
</dbReference>
<evidence type="ECO:0000256" key="13">
    <source>
        <dbReference type="ARBA" id="ARBA00023288"/>
    </source>
</evidence>
<keyword evidence="7 15" id="KW-0479">Metal-binding</keyword>
<evidence type="ECO:0000256" key="2">
    <source>
        <dbReference type="ARBA" id="ARBA00005984"/>
    </source>
</evidence>
<evidence type="ECO:0000256" key="17">
    <source>
        <dbReference type="RuleBase" id="RU003947"/>
    </source>
</evidence>
<feature type="binding site" evidence="15">
    <location>
        <position position="375"/>
    </location>
    <ligand>
        <name>Zn(2+)</name>
        <dbReference type="ChEBI" id="CHEBI:29105"/>
        <label>2</label>
    </ligand>
</feature>
<feature type="binding site" evidence="15">
    <location>
        <position position="477"/>
    </location>
    <ligand>
        <name>Zn(2+)</name>
        <dbReference type="ChEBI" id="CHEBI:29105"/>
        <label>2</label>
    </ligand>
</feature>
<evidence type="ECO:0000256" key="18">
    <source>
        <dbReference type="SAM" id="MobiDB-lite"/>
    </source>
</evidence>
<evidence type="ECO:0000313" key="19">
    <source>
        <dbReference type="EMBL" id="NXX23061.1"/>
    </source>
</evidence>
<comment type="cofactor">
    <cofactor evidence="15">
        <name>Zn(2+)</name>
        <dbReference type="ChEBI" id="CHEBI:29105"/>
    </cofactor>
    <text evidence="15">Binds 2 Zn(2+) ions.</text>
</comment>
<protein>
    <recommendedName>
        <fullName evidence="4 17">Alkaline phosphatase</fullName>
        <ecNumber evidence="4 17">3.1.3.1</ecNumber>
    </recommendedName>
</protein>
<evidence type="ECO:0000256" key="14">
    <source>
        <dbReference type="PIRSR" id="PIRSR601952-1"/>
    </source>
</evidence>
<gene>
    <name evidence="19" type="primary">Alpi_1</name>
    <name evidence="19" type="ORF">PODSTR_R00171</name>
</gene>
<evidence type="ECO:0000256" key="10">
    <source>
        <dbReference type="ARBA" id="ARBA00022842"/>
    </source>
</evidence>
<name>A0A7L4HD81_PODST</name>
<evidence type="ECO:0000256" key="11">
    <source>
        <dbReference type="ARBA" id="ARBA00023136"/>
    </source>
</evidence>
<keyword evidence="5" id="KW-1003">Cell membrane</keyword>
<dbReference type="FunFam" id="3.40.720.10:FF:000008">
    <property type="entry name" value="Alkaline phosphatase"/>
    <property type="match status" value="1"/>
</dbReference>
<dbReference type="SMART" id="SM00098">
    <property type="entry name" value="alkPPc"/>
    <property type="match status" value="1"/>
</dbReference>
<feature type="non-terminal residue" evidence="19">
    <location>
        <position position="1"/>
    </location>
</feature>
<evidence type="ECO:0000256" key="8">
    <source>
        <dbReference type="ARBA" id="ARBA00022801"/>
    </source>
</evidence>
<feature type="non-terminal residue" evidence="19">
    <location>
        <position position="554"/>
    </location>
</feature>
<dbReference type="CDD" id="cd16012">
    <property type="entry name" value="ALP"/>
    <property type="match status" value="1"/>
</dbReference>
<evidence type="ECO:0000256" key="3">
    <source>
        <dbReference type="ARBA" id="ARBA00011738"/>
    </source>
</evidence>
<dbReference type="PRINTS" id="PR00113">
    <property type="entry name" value="ALKPHPHTASE"/>
</dbReference>
<dbReference type="EMBL" id="VZTK01029325">
    <property type="protein sequence ID" value="NXX23061.1"/>
    <property type="molecule type" value="Genomic_DNA"/>
</dbReference>
<evidence type="ECO:0000256" key="12">
    <source>
        <dbReference type="ARBA" id="ARBA00023180"/>
    </source>
</evidence>
<comment type="catalytic activity">
    <reaction evidence="17">
        <text>a phosphate monoester + H2O = an alcohol + phosphate</text>
        <dbReference type="Rhea" id="RHEA:15017"/>
        <dbReference type="ChEBI" id="CHEBI:15377"/>
        <dbReference type="ChEBI" id="CHEBI:30879"/>
        <dbReference type="ChEBI" id="CHEBI:43474"/>
        <dbReference type="ChEBI" id="CHEBI:67140"/>
        <dbReference type="EC" id="3.1.3.1"/>
    </reaction>
</comment>
<feature type="binding site" evidence="15">
    <location>
        <position position="334"/>
    </location>
    <ligand>
        <name>Zn(2+)</name>
        <dbReference type="ChEBI" id="CHEBI:29105"/>
        <label>2</label>
    </ligand>
</feature>
<dbReference type="OrthoDB" id="5818554at2759"/>
<dbReference type="GO" id="GO:0098552">
    <property type="term" value="C:side of membrane"/>
    <property type="evidence" value="ECO:0007669"/>
    <property type="project" value="UniProtKB-KW"/>
</dbReference>
<keyword evidence="9 15" id="KW-0862">Zinc</keyword>
<comment type="cofactor">
    <cofactor evidence="15">
        <name>Mg(2+)</name>
        <dbReference type="ChEBI" id="CHEBI:18420"/>
    </cofactor>
    <text evidence="15">Binds 1 Mg(2+) ion.</text>
</comment>
<dbReference type="InterPro" id="IPR018299">
    <property type="entry name" value="Alkaline_phosphatase_AS"/>
</dbReference>
<evidence type="ECO:0000256" key="9">
    <source>
        <dbReference type="ARBA" id="ARBA00022833"/>
    </source>
</evidence>
<evidence type="ECO:0000256" key="7">
    <source>
        <dbReference type="ARBA" id="ARBA00022723"/>
    </source>
</evidence>
<keyword evidence="13" id="KW-0449">Lipoprotein</keyword>
<feature type="active site" description="Phosphoserine intermediate" evidence="14">
    <location>
        <position position="112"/>
    </location>
</feature>
<dbReference type="Gene3D" id="3.40.720.10">
    <property type="entry name" value="Alkaline Phosphatase, subunit A"/>
    <property type="match status" value="1"/>
</dbReference>
<dbReference type="SUPFAM" id="SSF53649">
    <property type="entry name" value="Alkaline phosphatase-like"/>
    <property type="match status" value="1"/>
</dbReference>
<evidence type="ECO:0000256" key="5">
    <source>
        <dbReference type="ARBA" id="ARBA00022475"/>
    </source>
</evidence>
<feature type="binding site" evidence="15">
    <location>
        <position position="62"/>
    </location>
    <ligand>
        <name>Mg(2+)</name>
        <dbReference type="ChEBI" id="CHEBI:18420"/>
    </ligand>
</feature>
<reference evidence="19 20" key="1">
    <citation type="submission" date="2020-02" db="EMBL/GenBank/DDBJ databases">
        <title>Bird 10,000 Genomes (B10K) Project - Family phase.</title>
        <authorList>
            <person name="Zhang G."/>
        </authorList>
    </citation>
    <scope>NUCLEOTIDE SEQUENCE [LARGE SCALE GENOMIC DNA]</scope>
    <source>
        <strain evidence="19">B10K-DU-001-40</strain>
        <tissue evidence="19">Muscle</tissue>
    </source>
</reference>
<dbReference type="PROSITE" id="PS00123">
    <property type="entry name" value="ALKALINE_PHOSPHATASE"/>
    <property type="match status" value="1"/>
</dbReference>
<evidence type="ECO:0000313" key="20">
    <source>
        <dbReference type="Proteomes" id="UP000584326"/>
    </source>
</evidence>
<dbReference type="PANTHER" id="PTHR11596:SF93">
    <property type="entry name" value="ALKALINE PHOSPHATASE"/>
    <property type="match status" value="1"/>
</dbReference>
<feature type="region of interest" description="Disordered" evidence="18">
    <location>
        <begin position="1"/>
        <end position="28"/>
    </location>
</feature>
<dbReference type="InterPro" id="IPR001952">
    <property type="entry name" value="Alkaline_phosphatase"/>
</dbReference>
<proteinExistence type="inferred from homology"/>
<feature type="binding site" evidence="15">
    <location>
        <position position="62"/>
    </location>
    <ligand>
        <name>Zn(2+)</name>
        <dbReference type="ChEBI" id="CHEBI:29105"/>
        <label>2</label>
    </ligand>
</feature>
<keyword evidence="11" id="KW-0472">Membrane</keyword>
<comment type="subunit">
    <text evidence="3">Homodimer.</text>
</comment>
<feature type="binding site" evidence="15">
    <location>
        <position position="330"/>
    </location>
    <ligand>
        <name>Mg(2+)</name>
        <dbReference type="ChEBI" id="CHEBI:18420"/>
    </ligand>
</feature>
<feature type="binding site" evidence="15">
    <location>
        <position position="173"/>
    </location>
    <ligand>
        <name>Mg(2+)</name>
        <dbReference type="ChEBI" id="CHEBI:18420"/>
    </ligand>
</feature>
<dbReference type="GO" id="GO:0005886">
    <property type="term" value="C:plasma membrane"/>
    <property type="evidence" value="ECO:0007669"/>
    <property type="project" value="UniProtKB-SubCell"/>
</dbReference>
<organism evidence="19 20">
    <name type="scientific">Podargus strigoides</name>
    <name type="common">Tawny frogmouth</name>
    <name type="synonym">Caprimulgus strigoides</name>
    <dbReference type="NCBI Taxonomy" id="8905"/>
    <lineage>
        <taxon>Eukaryota</taxon>
        <taxon>Metazoa</taxon>
        <taxon>Chordata</taxon>
        <taxon>Craniata</taxon>
        <taxon>Vertebrata</taxon>
        <taxon>Euteleostomi</taxon>
        <taxon>Archelosauria</taxon>
        <taxon>Archosauria</taxon>
        <taxon>Dinosauria</taxon>
        <taxon>Saurischia</taxon>
        <taxon>Theropoda</taxon>
        <taxon>Coelurosauria</taxon>
        <taxon>Aves</taxon>
        <taxon>Neognathae</taxon>
        <taxon>Neoaves</taxon>
        <taxon>Strisores</taxon>
        <taxon>Caprimulgiformes</taxon>
        <taxon>Podargidae</taxon>
        <taxon>Podargus</taxon>
    </lineage>
</organism>
<feature type="binding site" evidence="15">
    <location>
        <position position="175"/>
    </location>
    <ligand>
        <name>Mg(2+)</name>
        <dbReference type="ChEBI" id="CHEBI:18420"/>
    </ligand>
</feature>